<dbReference type="PANTHER" id="PTHR47508:SF1">
    <property type="entry name" value="NON-SPECIFIC SERINE_THREONINE PROTEIN KINASE"/>
    <property type="match status" value="1"/>
</dbReference>
<name>A0A7M7RAT3_STRPU</name>
<evidence type="ECO:0008006" key="4">
    <source>
        <dbReference type="Google" id="ProtNLM"/>
    </source>
</evidence>
<reference evidence="2" key="2">
    <citation type="submission" date="2021-01" db="UniProtKB">
        <authorList>
            <consortium name="EnsemblMetazoa"/>
        </authorList>
    </citation>
    <scope>IDENTIFICATION</scope>
</reference>
<feature type="compositionally biased region" description="Polar residues" evidence="1">
    <location>
        <begin position="1057"/>
        <end position="1066"/>
    </location>
</feature>
<reference evidence="3" key="1">
    <citation type="submission" date="2015-02" db="EMBL/GenBank/DDBJ databases">
        <title>Genome sequencing for Strongylocentrotus purpuratus.</title>
        <authorList>
            <person name="Murali S."/>
            <person name="Liu Y."/>
            <person name="Vee V."/>
            <person name="English A."/>
            <person name="Wang M."/>
            <person name="Skinner E."/>
            <person name="Han Y."/>
            <person name="Muzny D.M."/>
            <person name="Worley K.C."/>
            <person name="Gibbs R.A."/>
        </authorList>
    </citation>
    <scope>NUCLEOTIDE SEQUENCE</scope>
</reference>
<dbReference type="RefSeq" id="XP_782563.3">
    <property type="nucleotide sequence ID" value="XM_777470.5"/>
</dbReference>
<organism evidence="2 3">
    <name type="scientific">Strongylocentrotus purpuratus</name>
    <name type="common">Purple sea urchin</name>
    <dbReference type="NCBI Taxonomy" id="7668"/>
    <lineage>
        <taxon>Eukaryota</taxon>
        <taxon>Metazoa</taxon>
        <taxon>Echinodermata</taxon>
        <taxon>Eleutherozoa</taxon>
        <taxon>Echinozoa</taxon>
        <taxon>Echinoidea</taxon>
        <taxon>Euechinoidea</taxon>
        <taxon>Echinacea</taxon>
        <taxon>Camarodonta</taxon>
        <taxon>Echinidea</taxon>
        <taxon>Strongylocentrotidae</taxon>
        <taxon>Strongylocentrotus</taxon>
    </lineage>
</organism>
<feature type="region of interest" description="Disordered" evidence="1">
    <location>
        <begin position="791"/>
        <end position="811"/>
    </location>
</feature>
<feature type="region of interest" description="Disordered" evidence="1">
    <location>
        <begin position="93"/>
        <end position="113"/>
    </location>
</feature>
<evidence type="ECO:0000256" key="1">
    <source>
        <dbReference type="SAM" id="MobiDB-lite"/>
    </source>
</evidence>
<dbReference type="PANTHER" id="PTHR47508">
    <property type="entry name" value="SAM DOMAIN-CONTAINING PROTEIN-RELATED"/>
    <property type="match status" value="1"/>
</dbReference>
<dbReference type="SUPFAM" id="SSF49899">
    <property type="entry name" value="Concanavalin A-like lectins/glucanases"/>
    <property type="match status" value="1"/>
</dbReference>
<feature type="compositionally biased region" description="Basic and acidic residues" evidence="1">
    <location>
        <begin position="1036"/>
        <end position="1047"/>
    </location>
</feature>
<sequence length="1066" mass="117891">MSSIHHSDLVEVGEDGAIIRIQDLLDGWEHIVYAQHNGSPLSNSHPAFRVKIVQLGKDASIGIGISSSPIVQEINNDEEEQKSSDRSRDALMFHSDNGAVSTPNHERRRNESSSFGEGDVITLVIEQLTAYKSLVCVWKNDKIQCRQWVTIRAENLYPTINAWWGPAELQVEWLSSTVPQLSMTNLNQWMSSSNMKVEGDKLSVSDDKKGIIQSPCAFQEGSSMYFETSLESMGECEADEEQEGPLIGLTSSTWSGHEGLPGKSEYSIAYDTAKGKILNGGHASKGKNLGETGKCKAGDRIGCGLLLFEADKATTATQMVVVYFTRNQSVVHHCNVTQSTGGFYPTCAFVSKGSSVRLNMTASVPALPDKTDWLAKAKRALDFPGLGSFEASVERDENRKHEEGVTQGYFRFSEAVGCPTSDVIKPHSELNDGKLLQLLKTITPSEPYFTIKIEELDDGNKVCVGVSRGGQSCGSIPGSLIDSAGYASQGEILMGSDGHFTAEKFKKGDVIGVNVQFLDLTKVVQFIKNGSLMGQSIIKGSNKDIYPSLGFRGLPATVHVTWPSARPDPPPTFSKDNFENWLKSPGILMNGSRLCCEKKTRELKSSILVSPQPLCHAWSYYEVQINCKKLSTDSQKVLKAPSIGLTNCMRPSKYKHIINNKEARDTRYYCHTNSIGYMDYLKHEMLPVKRFIASGDRIGWGLMYPASSKNIPSDLTRQIVIVYCCINGEIVYHKPMEQPGGGLYPVVTLYRYGEEASLLIDQTPPRFPDMLSWYEEADAFKMEVDKQRKAAGQYKQTSADRRARPATPCKRPDNHLKRNTVYIHCDSERYNEATHIQARLDTKGLVTRLLPEDKLNSSDITSLIDDHVSSCTSVVCCMGPEISQTKHMGKVLDLAQKRSKPVLPFILESVKWPPEGSLQKEWQKLVMHKIETSGDFDWAIEQIEEKTLNLKDKGYNGKEIRVVEGKGAKMLYSDAQKGNKTINESSDPNALKKAIADADRHKLQSIGSDDFPETNGGGDRGATGGGGRSFSFTSLKEPKKTFDDGPRRPHSSHGGRVNQSKTCIIL</sequence>
<dbReference type="GeneID" id="577229"/>
<evidence type="ECO:0000313" key="3">
    <source>
        <dbReference type="Proteomes" id="UP000007110"/>
    </source>
</evidence>
<dbReference type="Gene3D" id="2.60.120.920">
    <property type="match status" value="3"/>
</dbReference>
<feature type="compositionally biased region" description="Gly residues" evidence="1">
    <location>
        <begin position="1015"/>
        <end position="1028"/>
    </location>
</feature>
<keyword evidence="3" id="KW-1185">Reference proteome</keyword>
<accession>A0A7M7RAT3</accession>
<proteinExistence type="predicted"/>
<dbReference type="InterPro" id="IPR043136">
    <property type="entry name" value="B30.2/SPRY_sf"/>
</dbReference>
<protein>
    <recommendedName>
        <fullName evidence="4">B30.2/SPRY domain-containing protein</fullName>
    </recommendedName>
</protein>
<evidence type="ECO:0000313" key="2">
    <source>
        <dbReference type="EnsemblMetazoa" id="XP_782563"/>
    </source>
</evidence>
<dbReference type="EnsemblMetazoa" id="XM_777470">
    <property type="protein sequence ID" value="XP_782563"/>
    <property type="gene ID" value="LOC577229"/>
</dbReference>
<dbReference type="AlphaFoldDB" id="A0A7M7RAT3"/>
<dbReference type="Proteomes" id="UP000007110">
    <property type="component" value="Unassembled WGS sequence"/>
</dbReference>
<dbReference type="InterPro" id="IPR013320">
    <property type="entry name" value="ConA-like_dom_sf"/>
</dbReference>
<feature type="region of interest" description="Disordered" evidence="1">
    <location>
        <begin position="1004"/>
        <end position="1066"/>
    </location>
</feature>